<keyword evidence="2" id="KW-0472">Membrane</keyword>
<comment type="caution">
    <text evidence="3">The sequence shown here is derived from an EMBL/GenBank/DDBJ whole genome shotgun (WGS) entry which is preliminary data.</text>
</comment>
<organism evidence="3 4">
    <name type="scientific">Viridibacillus arenosi FSL R5-213</name>
    <dbReference type="NCBI Taxonomy" id="1227360"/>
    <lineage>
        <taxon>Bacteria</taxon>
        <taxon>Bacillati</taxon>
        <taxon>Bacillota</taxon>
        <taxon>Bacilli</taxon>
        <taxon>Bacillales</taxon>
        <taxon>Caryophanaceae</taxon>
        <taxon>Viridibacillus</taxon>
    </lineage>
</organism>
<keyword evidence="2" id="KW-0812">Transmembrane</keyword>
<sequence>MKIVASIGLVTIGILIGTYLNLLNLGYNTESGPKETDSYQDSRMPNAPNPEVMPPSNQDKHESGRTGSPS</sequence>
<evidence type="ECO:0000313" key="4">
    <source>
        <dbReference type="Proteomes" id="UP000019062"/>
    </source>
</evidence>
<name>W4F5Z8_9BACL</name>
<dbReference type="Proteomes" id="UP000019062">
    <property type="component" value="Unassembled WGS sequence"/>
</dbReference>
<gene>
    <name evidence="3" type="ORF">C176_05218</name>
</gene>
<keyword evidence="2" id="KW-1133">Transmembrane helix</keyword>
<feature type="region of interest" description="Disordered" evidence="1">
    <location>
        <begin position="26"/>
        <end position="70"/>
    </location>
</feature>
<feature type="transmembrane region" description="Helical" evidence="2">
    <location>
        <begin position="7"/>
        <end position="27"/>
    </location>
</feature>
<evidence type="ECO:0000313" key="3">
    <source>
        <dbReference type="EMBL" id="ETT87526.1"/>
    </source>
</evidence>
<dbReference type="EMBL" id="ASQA01000009">
    <property type="protein sequence ID" value="ETT87526.1"/>
    <property type="molecule type" value="Genomic_DNA"/>
</dbReference>
<evidence type="ECO:0000256" key="2">
    <source>
        <dbReference type="SAM" id="Phobius"/>
    </source>
</evidence>
<dbReference type="AlphaFoldDB" id="W4F5Z8"/>
<keyword evidence="4" id="KW-1185">Reference proteome</keyword>
<proteinExistence type="predicted"/>
<evidence type="ECO:0000256" key="1">
    <source>
        <dbReference type="SAM" id="MobiDB-lite"/>
    </source>
</evidence>
<dbReference type="RefSeq" id="WP_038180763.1">
    <property type="nucleotide sequence ID" value="NZ_ASQA01000009.1"/>
</dbReference>
<reference evidence="3 4" key="1">
    <citation type="journal article" date="2014" name="BMC Genomics">
        <title>Genomic comparison of sporeforming bacilli isolated from milk.</title>
        <authorList>
            <person name="Moreno Switt A.I."/>
            <person name="Andrus A.D."/>
            <person name="Ranieri M.L."/>
            <person name="Orsi R.H."/>
            <person name="Ivy R."/>
            <person name="den Bakker H.C."/>
            <person name="Martin N.H."/>
            <person name="Wiedmann M."/>
            <person name="Boor K.J."/>
        </authorList>
    </citation>
    <scope>NUCLEOTIDE SEQUENCE [LARGE SCALE GENOMIC DNA]</scope>
    <source>
        <strain evidence="3 4">FSL R5-213</strain>
    </source>
</reference>
<protein>
    <submittedName>
        <fullName evidence="3">Uncharacterized protein</fullName>
    </submittedName>
</protein>
<accession>W4F5Z8</accession>